<feature type="domain" description="Phytocyanin" evidence="5">
    <location>
        <begin position="25"/>
        <end position="126"/>
    </location>
</feature>
<comment type="caution">
    <text evidence="6">The sequence shown here is derived from an EMBL/GenBank/DDBJ whole genome shotgun (WGS) entry which is preliminary data.</text>
</comment>
<proteinExistence type="predicted"/>
<dbReference type="InterPro" id="IPR039391">
    <property type="entry name" value="Phytocyanin-like"/>
</dbReference>
<dbReference type="PANTHER" id="PTHR33021">
    <property type="entry name" value="BLUE COPPER PROTEIN"/>
    <property type="match status" value="1"/>
</dbReference>
<feature type="signal peptide" evidence="4">
    <location>
        <begin position="1"/>
        <end position="24"/>
    </location>
</feature>
<dbReference type="GO" id="GO:0005886">
    <property type="term" value="C:plasma membrane"/>
    <property type="evidence" value="ECO:0007669"/>
    <property type="project" value="TreeGrafter"/>
</dbReference>
<dbReference type="AlphaFoldDB" id="A0AA41S2Q8"/>
<evidence type="ECO:0000313" key="7">
    <source>
        <dbReference type="Proteomes" id="UP001177140"/>
    </source>
</evidence>
<feature type="chain" id="PRO_5041316901" description="Phytocyanin domain-containing protein" evidence="4">
    <location>
        <begin position="25"/>
        <end position="263"/>
    </location>
</feature>
<feature type="region of interest" description="Disordered" evidence="3">
    <location>
        <begin position="173"/>
        <end position="243"/>
    </location>
</feature>
<evidence type="ECO:0000256" key="2">
    <source>
        <dbReference type="ARBA" id="ARBA00023180"/>
    </source>
</evidence>
<evidence type="ECO:0000256" key="3">
    <source>
        <dbReference type="SAM" id="MobiDB-lite"/>
    </source>
</evidence>
<dbReference type="PROSITE" id="PS51485">
    <property type="entry name" value="PHYTOCYANIN"/>
    <property type="match status" value="1"/>
</dbReference>
<evidence type="ECO:0000313" key="6">
    <source>
        <dbReference type="EMBL" id="MCL7029052.1"/>
    </source>
</evidence>
<dbReference type="CDD" id="cd04216">
    <property type="entry name" value="Phytocyanin"/>
    <property type="match status" value="1"/>
</dbReference>
<protein>
    <recommendedName>
        <fullName evidence="5">Phytocyanin domain-containing protein</fullName>
    </recommendedName>
</protein>
<name>A0AA41S2Q8_PAPNU</name>
<dbReference type="GO" id="GO:0009055">
    <property type="term" value="F:electron transfer activity"/>
    <property type="evidence" value="ECO:0007669"/>
    <property type="project" value="InterPro"/>
</dbReference>
<keyword evidence="1" id="KW-1015">Disulfide bond</keyword>
<dbReference type="FunFam" id="2.60.40.420:FF:000034">
    <property type="entry name" value="Cupredoxin superfamily protein"/>
    <property type="match status" value="1"/>
</dbReference>
<dbReference type="PANTHER" id="PTHR33021:SF339">
    <property type="entry name" value="OS07G0570600 PROTEIN"/>
    <property type="match status" value="1"/>
</dbReference>
<keyword evidence="7" id="KW-1185">Reference proteome</keyword>
<keyword evidence="2" id="KW-0325">Glycoprotein</keyword>
<evidence type="ECO:0000259" key="5">
    <source>
        <dbReference type="PROSITE" id="PS51485"/>
    </source>
</evidence>
<evidence type="ECO:0000256" key="1">
    <source>
        <dbReference type="ARBA" id="ARBA00023157"/>
    </source>
</evidence>
<feature type="compositionally biased region" description="Low complexity" evidence="3">
    <location>
        <begin position="173"/>
        <end position="216"/>
    </location>
</feature>
<sequence>MGFNTNFLLSCLLILLTVPSMVNSFTFNVGEAAGWSVESRVNYTNWAMRPLFLIADRLHFVYDPNTTNVLEVTSPDYESCNPTSPLATYNTGNDTILLTKVGHQYFISGNQVDCNNRLKFGIEVYNDTNWRITRACPECDNPYLAPKTPCCKCPGCDDPLIPRLQCCDKNISTTSTTSPTSTTSASTPIALPTSTGTAVSTPTTSPTSTPSGGAAALTPTVSPNSISAGGEATPRATPPSSTTSAALKVSLNSLFVIGALFLH</sequence>
<dbReference type="SUPFAM" id="SSF49503">
    <property type="entry name" value="Cupredoxins"/>
    <property type="match status" value="1"/>
</dbReference>
<dbReference type="EMBL" id="JAJJMA010086280">
    <property type="protein sequence ID" value="MCL7029052.1"/>
    <property type="molecule type" value="Genomic_DNA"/>
</dbReference>
<dbReference type="InterPro" id="IPR003245">
    <property type="entry name" value="Phytocyanin_dom"/>
</dbReference>
<evidence type="ECO:0000256" key="4">
    <source>
        <dbReference type="SAM" id="SignalP"/>
    </source>
</evidence>
<dbReference type="Pfam" id="PF02298">
    <property type="entry name" value="Cu_bind_like"/>
    <property type="match status" value="1"/>
</dbReference>
<feature type="compositionally biased region" description="Low complexity" evidence="3">
    <location>
        <begin position="232"/>
        <end position="243"/>
    </location>
</feature>
<dbReference type="Proteomes" id="UP001177140">
    <property type="component" value="Unassembled WGS sequence"/>
</dbReference>
<organism evidence="6 7">
    <name type="scientific">Papaver nudicaule</name>
    <name type="common">Iceland poppy</name>
    <dbReference type="NCBI Taxonomy" id="74823"/>
    <lineage>
        <taxon>Eukaryota</taxon>
        <taxon>Viridiplantae</taxon>
        <taxon>Streptophyta</taxon>
        <taxon>Embryophyta</taxon>
        <taxon>Tracheophyta</taxon>
        <taxon>Spermatophyta</taxon>
        <taxon>Magnoliopsida</taxon>
        <taxon>Ranunculales</taxon>
        <taxon>Papaveraceae</taxon>
        <taxon>Papaveroideae</taxon>
        <taxon>Papaver</taxon>
    </lineage>
</organism>
<reference evidence="6" key="1">
    <citation type="submission" date="2022-03" db="EMBL/GenBank/DDBJ databases">
        <title>A functionally conserved STORR gene fusion in Papaver species that diverged 16.8 million years ago.</title>
        <authorList>
            <person name="Catania T."/>
        </authorList>
    </citation>
    <scope>NUCLEOTIDE SEQUENCE</scope>
    <source>
        <strain evidence="6">S-191538</strain>
    </source>
</reference>
<accession>A0AA41S2Q8</accession>
<dbReference type="InterPro" id="IPR008972">
    <property type="entry name" value="Cupredoxin"/>
</dbReference>
<keyword evidence="4" id="KW-0732">Signal</keyword>
<gene>
    <name evidence="6" type="ORF">MKW94_002620</name>
</gene>
<dbReference type="Gene3D" id="2.60.40.420">
    <property type="entry name" value="Cupredoxins - blue copper proteins"/>
    <property type="match status" value="1"/>
</dbReference>